<dbReference type="EMBL" id="JBAWKS010000002">
    <property type="protein sequence ID" value="MEI4551013.1"/>
    <property type="molecule type" value="Genomic_DNA"/>
</dbReference>
<comment type="caution">
    <text evidence="2">The sequence shown here is derived from an EMBL/GenBank/DDBJ whole genome shotgun (WGS) entry which is preliminary data.</text>
</comment>
<organism evidence="2 3">
    <name type="scientific">Pseudoalteromonas spongiae</name>
    <dbReference type="NCBI Taxonomy" id="298657"/>
    <lineage>
        <taxon>Bacteria</taxon>
        <taxon>Pseudomonadati</taxon>
        <taxon>Pseudomonadota</taxon>
        <taxon>Gammaproteobacteria</taxon>
        <taxon>Alteromonadales</taxon>
        <taxon>Pseudoalteromonadaceae</taxon>
        <taxon>Pseudoalteromonas</taxon>
    </lineage>
</organism>
<evidence type="ECO:0000313" key="2">
    <source>
        <dbReference type="EMBL" id="MEI4551013.1"/>
    </source>
</evidence>
<dbReference type="RefSeq" id="WP_336436058.1">
    <property type="nucleotide sequence ID" value="NZ_JBAWKS010000002.1"/>
</dbReference>
<sequence length="749" mass="82003">MIKQLIMAALLSAVAISPASWAGTQSVEIDSVSFNNKQTWLKVKGELKGFGKNTSLTLRDADNLEVIFHSETVKNKRFNAKVQIENLIYVPCKIAAVANNNTTLMDSADVTDVSSCGGYSATLSGLVTDEPIPYASVSVTVNGNTFTTTADENGAYSLTILTTTLETLVKIESSAFDAQTGDEINFVNLLGSFEKVLEDDSHNVTNVTTASYVLTLAANGFQEPTNITELRQAETAVDASQLIELAAVIKLIVDDANYQLPDGYTSIIEFVSSQSAVESFIENTPEVDLIAAQNAILADSDLVAGFDSDIPSFYYAIDTAEPGYLSRSGSALKFNATGTGSKLSFTSWNGQAINAGYSWHVANGRIETTYTTPIEQELLTYNIESLTDDQAEIDAFYAGGGVDDQIVFYQSTLSQNYTRVVDGALVDVINVETRVEKRTPPIQLTNGDTLTLQNNKIEISSGQQTFRSALDIEPIAFKADCSNGVACVLGQWGGQYNYSEGKRAYDDYIYPTTSYADVIMFDSNGVANGKISNTSANWQVNNAGQLVIQYPNGAVQTSEIIDQLGLEYGVFSQFSTPEGEFATYDIWVKGQTSFVLDSAYLQPTSSNHYWNGEINSWIPGSFDSNGLLIPERLWGWLFTSHTVQNIDGVAWQGPDQNGLSSINFVLSDAVSYQVGAQNIEINRLPFAKRYWYPIASTIINGDRVFYIVEREERDAQLWFGGQPGYNTFIPSRINIEREVDRANYTNVAR</sequence>
<keyword evidence="1" id="KW-0732">Signal</keyword>
<dbReference type="SUPFAM" id="SSF49464">
    <property type="entry name" value="Carboxypeptidase regulatory domain-like"/>
    <property type="match status" value="1"/>
</dbReference>
<accession>A0ABU8EVP5</accession>
<feature type="chain" id="PRO_5045962813" evidence="1">
    <location>
        <begin position="23"/>
        <end position="749"/>
    </location>
</feature>
<name>A0ABU8EVP5_9GAMM</name>
<feature type="signal peptide" evidence="1">
    <location>
        <begin position="1"/>
        <end position="22"/>
    </location>
</feature>
<keyword evidence="3" id="KW-1185">Reference proteome</keyword>
<gene>
    <name evidence="2" type="ORF">WAE96_15180</name>
</gene>
<evidence type="ECO:0000313" key="3">
    <source>
        <dbReference type="Proteomes" id="UP001382455"/>
    </source>
</evidence>
<reference evidence="2 3" key="1">
    <citation type="submission" date="2023-12" db="EMBL/GenBank/DDBJ databases">
        <title>Friends and Foes: Symbiotic and Algicidal bacterial influence on Karenia brevis blooms.</title>
        <authorList>
            <person name="Fei C."/>
            <person name="Mohamed A.R."/>
            <person name="Booker A."/>
            <person name="Arshad M."/>
            <person name="Klass S."/>
            <person name="Ahn S."/>
            <person name="Gilbert P.M."/>
            <person name="Heil C.A."/>
            <person name="Martinez J.M."/>
            <person name="Amin S.A."/>
        </authorList>
    </citation>
    <scope>NUCLEOTIDE SEQUENCE [LARGE SCALE GENOMIC DNA]</scope>
    <source>
        <strain evidence="2 3">CE15</strain>
    </source>
</reference>
<dbReference type="InterPro" id="IPR013783">
    <property type="entry name" value="Ig-like_fold"/>
</dbReference>
<proteinExistence type="predicted"/>
<dbReference type="Proteomes" id="UP001382455">
    <property type="component" value="Unassembled WGS sequence"/>
</dbReference>
<protein>
    <submittedName>
        <fullName evidence="2">Carboxypeptidase-like regulatory domain-containing protein</fullName>
    </submittedName>
</protein>
<dbReference type="InterPro" id="IPR008969">
    <property type="entry name" value="CarboxyPept-like_regulatory"/>
</dbReference>
<evidence type="ECO:0000256" key="1">
    <source>
        <dbReference type="SAM" id="SignalP"/>
    </source>
</evidence>
<dbReference type="Gene3D" id="2.60.40.10">
    <property type="entry name" value="Immunoglobulins"/>
    <property type="match status" value="1"/>
</dbReference>